<proteinExistence type="predicted"/>
<sequence>MKYDASFQAVSASRRAFLRGAVGMVSATSFSSSLALTGSALRPTDKTIVVTFGGGARDEETFAEEGQANIPNLLHTLLPQGTFFTQVRNAGILGHYVATASIVTGVYERFNNFIAQPPPNPTLFEYFRRELRRPETDAWVIAPSNGFQKIGSSSARGFGPQFGAGVILPKRLLSAASRNTPNLFDNDQLQHFLQDNYEMPSYDISATAQDNEMHLDTLESTLRLSVQDFVQHAKTLDSADELSIFIARRLMDQQAPSLMMLTLHDMDVAHSGAFSLYIDAIQRADRLCAELWKAVQSHPEYKDRTTVYIMPDFGRDADDDPAGNGFQHHRTGSAMARTTWLLALGPHVRQNTVVDRAIESIDLVPTIGCHLGFSTNSPGRCIEELR</sequence>
<dbReference type="Proteomes" id="UP000321820">
    <property type="component" value="Chromosome"/>
</dbReference>
<dbReference type="EMBL" id="CP042806">
    <property type="protein sequence ID" value="QEE30236.1"/>
    <property type="molecule type" value="Genomic_DNA"/>
</dbReference>
<organism evidence="1 2">
    <name type="scientific">Terriglobus albidus</name>
    <dbReference type="NCBI Taxonomy" id="1592106"/>
    <lineage>
        <taxon>Bacteria</taxon>
        <taxon>Pseudomonadati</taxon>
        <taxon>Acidobacteriota</taxon>
        <taxon>Terriglobia</taxon>
        <taxon>Terriglobales</taxon>
        <taxon>Acidobacteriaceae</taxon>
        <taxon>Terriglobus</taxon>
    </lineage>
</organism>
<evidence type="ECO:0000313" key="1">
    <source>
        <dbReference type="EMBL" id="QEE30236.1"/>
    </source>
</evidence>
<dbReference type="KEGG" id="talb:FTW19_20990"/>
<accession>A0A5B9EJD7</accession>
<protein>
    <recommendedName>
        <fullName evidence="3">DUF1501 domain-containing protein</fullName>
    </recommendedName>
</protein>
<reference evidence="1 2" key="1">
    <citation type="submission" date="2019-08" db="EMBL/GenBank/DDBJ databases">
        <title>Complete genome sequence of Terriglobus albidus strain ORNL.</title>
        <authorList>
            <person name="Podar M."/>
        </authorList>
    </citation>
    <scope>NUCLEOTIDE SEQUENCE [LARGE SCALE GENOMIC DNA]</scope>
    <source>
        <strain evidence="1 2">ORNL</strain>
    </source>
</reference>
<dbReference type="SUPFAM" id="SSF53649">
    <property type="entry name" value="Alkaline phosphatase-like"/>
    <property type="match status" value="1"/>
</dbReference>
<dbReference type="Gene3D" id="3.40.720.10">
    <property type="entry name" value="Alkaline Phosphatase, subunit A"/>
    <property type="match status" value="1"/>
</dbReference>
<dbReference type="OrthoDB" id="9791578at2"/>
<gene>
    <name evidence="1" type="ORF">FTW19_20990</name>
</gene>
<evidence type="ECO:0000313" key="2">
    <source>
        <dbReference type="Proteomes" id="UP000321820"/>
    </source>
</evidence>
<name>A0A5B9EJD7_9BACT</name>
<dbReference type="InterPro" id="IPR017850">
    <property type="entry name" value="Alkaline_phosphatase_core_sf"/>
</dbReference>
<keyword evidence="2" id="KW-1185">Reference proteome</keyword>
<evidence type="ECO:0008006" key="3">
    <source>
        <dbReference type="Google" id="ProtNLM"/>
    </source>
</evidence>
<dbReference type="AlphaFoldDB" id="A0A5B9EJD7"/>